<evidence type="ECO:0000313" key="1">
    <source>
        <dbReference type="EMBL" id="KAF2164682.1"/>
    </source>
</evidence>
<keyword evidence="2" id="KW-1185">Reference proteome</keyword>
<protein>
    <submittedName>
        <fullName evidence="1">Uncharacterized protein</fullName>
    </submittedName>
</protein>
<organism evidence="1 2">
    <name type="scientific">Zasmidium cellare ATCC 36951</name>
    <dbReference type="NCBI Taxonomy" id="1080233"/>
    <lineage>
        <taxon>Eukaryota</taxon>
        <taxon>Fungi</taxon>
        <taxon>Dikarya</taxon>
        <taxon>Ascomycota</taxon>
        <taxon>Pezizomycotina</taxon>
        <taxon>Dothideomycetes</taxon>
        <taxon>Dothideomycetidae</taxon>
        <taxon>Mycosphaerellales</taxon>
        <taxon>Mycosphaerellaceae</taxon>
        <taxon>Zasmidium</taxon>
    </lineage>
</organism>
<name>A0A6A6CFH9_ZASCE</name>
<dbReference type="EMBL" id="ML993603">
    <property type="protein sequence ID" value="KAF2164682.1"/>
    <property type="molecule type" value="Genomic_DNA"/>
</dbReference>
<sequence length="318" mass="35751">MDLAADTAGAVAHIDTNKDFFVYVNRTPSCASKLAAVSSDDGYAELTTRRLPPTTLKAMTQVPDGGEGVTAFLELLMVTVTTSASSTGDANQPVPWMIEERLPYRLNDGYPESFTNGHTSPLLRAVWIGLHHWKMWAAFHEISQDGLHALRRRFGVFRFALNYLGVTTVHYNNMTLFLALLRPKTAATPWQQFGKIIRRIVARRAAAGSKRFTLWDILYFLDLFEIMRPGGRSSMFPFPSWTRSQLSDFGCTEDEAYQAVAVHLALVYRKKMHKTAAGRLPFCQRILRGAKHRSILSEHDKPTATMIATSDLKAKFQH</sequence>
<dbReference type="GeneID" id="54560804"/>
<evidence type="ECO:0000313" key="2">
    <source>
        <dbReference type="Proteomes" id="UP000799537"/>
    </source>
</evidence>
<gene>
    <name evidence="1" type="ORF">M409DRAFT_25076</name>
</gene>
<proteinExistence type="predicted"/>
<reference evidence="1" key="1">
    <citation type="journal article" date="2020" name="Stud. Mycol.">
        <title>101 Dothideomycetes genomes: a test case for predicting lifestyles and emergence of pathogens.</title>
        <authorList>
            <person name="Haridas S."/>
            <person name="Albert R."/>
            <person name="Binder M."/>
            <person name="Bloem J."/>
            <person name="Labutti K."/>
            <person name="Salamov A."/>
            <person name="Andreopoulos B."/>
            <person name="Baker S."/>
            <person name="Barry K."/>
            <person name="Bills G."/>
            <person name="Bluhm B."/>
            <person name="Cannon C."/>
            <person name="Castanera R."/>
            <person name="Culley D."/>
            <person name="Daum C."/>
            <person name="Ezra D."/>
            <person name="Gonzalez J."/>
            <person name="Henrissat B."/>
            <person name="Kuo A."/>
            <person name="Liang C."/>
            <person name="Lipzen A."/>
            <person name="Lutzoni F."/>
            <person name="Magnuson J."/>
            <person name="Mondo S."/>
            <person name="Nolan M."/>
            <person name="Ohm R."/>
            <person name="Pangilinan J."/>
            <person name="Park H.-J."/>
            <person name="Ramirez L."/>
            <person name="Alfaro M."/>
            <person name="Sun H."/>
            <person name="Tritt A."/>
            <person name="Yoshinaga Y."/>
            <person name="Zwiers L.-H."/>
            <person name="Turgeon B."/>
            <person name="Goodwin S."/>
            <person name="Spatafora J."/>
            <person name="Crous P."/>
            <person name="Grigoriev I."/>
        </authorList>
    </citation>
    <scope>NUCLEOTIDE SEQUENCE</scope>
    <source>
        <strain evidence="1">ATCC 36951</strain>
    </source>
</reference>
<dbReference type="AlphaFoldDB" id="A0A6A6CFH9"/>
<dbReference type="RefSeq" id="XP_033665571.1">
    <property type="nucleotide sequence ID" value="XM_033807532.1"/>
</dbReference>
<dbReference type="Proteomes" id="UP000799537">
    <property type="component" value="Unassembled WGS sequence"/>
</dbReference>
<accession>A0A6A6CFH9</accession>